<dbReference type="InterPro" id="IPR025048">
    <property type="entry name" value="DUF3987"/>
</dbReference>
<gene>
    <name evidence="2" type="ORF">PUR29_36410</name>
</gene>
<feature type="region of interest" description="Disordered" evidence="1">
    <location>
        <begin position="19"/>
        <end position="42"/>
    </location>
</feature>
<dbReference type="EMBL" id="JAQYXP010000009">
    <property type="protein sequence ID" value="MEN3238921.1"/>
    <property type="molecule type" value="Genomic_DNA"/>
</dbReference>
<name>A0ABV0A587_9HYPH</name>
<dbReference type="RefSeq" id="WP_346013869.1">
    <property type="nucleotide sequence ID" value="NZ_JAQYXP010000009.1"/>
</dbReference>
<evidence type="ECO:0000313" key="3">
    <source>
        <dbReference type="Proteomes" id="UP001407347"/>
    </source>
</evidence>
<accession>A0ABV0A587</accession>
<proteinExistence type="predicted"/>
<evidence type="ECO:0000256" key="1">
    <source>
        <dbReference type="SAM" id="MobiDB-lite"/>
    </source>
</evidence>
<protein>
    <submittedName>
        <fullName evidence="2">YfjI family protein</fullName>
    </submittedName>
</protein>
<keyword evidence="3" id="KW-1185">Reference proteome</keyword>
<sequence>MPDTANGLPVKIEKFQGRPVEACDDARHGAAGGPGTRKEPPQTVYIQGVPVPVNRDRLQIIVETADAPVFPLDKTPLLFREMVEATHEHVQAPRSLCAQAVLSGIALAAQGLANVDVPSLPEPLPLSLFFFAIAASGERKTALDRVVQWPFSQHEAHLAETYEEDLRRYRNEHMLWESERKKITADKKTSKEDKRLTLEALAEPREPVPPLIRIKEPTFEGIVNLLRKGLTSVGLFTSEGGQFLGGHGMTDDTRMRTMTGLSELWDGGTAQRIRAGEVTRVTGRRVSVSLSVQPKIASTFLGNELARDQGFLARFLVMMPESTIGTREVRAAKSLEDTRIIRFHRRLIAMLRRPQPTREGSGGMELDLPALPLDHGAWGLWQAFADDVERNAGKDGAYQPIQASALKMAENVARIAGALALFEDEDATEVSAASMEAAVNIGRFYLAEALRLLGHEVADPETVALNELANWLEEWPHPLISVTHVQQRAPRALRGSAKKTRERVIALCSWGVLTLHGDGEVAGKPFKETYRINRRTA</sequence>
<reference evidence="2 3" key="1">
    <citation type="journal article" date="2023" name="PLoS ONE">
        <title>Complete genome assembly of Hawai'i environmental nontuberculous mycobacteria reveals unexpected co-isolation with methylobacteria.</title>
        <authorList>
            <person name="Hendrix J."/>
            <person name="Epperson L.E."/>
            <person name="Tong E.I."/>
            <person name="Chan Y.L."/>
            <person name="Hasan N.A."/>
            <person name="Dawrs S.N."/>
            <person name="Norton G.J."/>
            <person name="Virdi R."/>
            <person name="Crooks J.L."/>
            <person name="Chan E.D."/>
            <person name="Honda J.R."/>
            <person name="Strong M."/>
        </authorList>
    </citation>
    <scope>NUCLEOTIDE SEQUENCE [LARGE SCALE GENOMIC DNA]</scope>
    <source>
        <strain evidence="2 3">NJH_HI04-1</strain>
    </source>
</reference>
<evidence type="ECO:0000313" key="2">
    <source>
        <dbReference type="EMBL" id="MEN3238921.1"/>
    </source>
</evidence>
<organism evidence="2 3">
    <name type="scientific">Methylobacterium ajmalii</name>
    <dbReference type="NCBI Taxonomy" id="2738439"/>
    <lineage>
        <taxon>Bacteria</taxon>
        <taxon>Pseudomonadati</taxon>
        <taxon>Pseudomonadota</taxon>
        <taxon>Alphaproteobacteria</taxon>
        <taxon>Hyphomicrobiales</taxon>
        <taxon>Methylobacteriaceae</taxon>
        <taxon>Methylobacterium</taxon>
    </lineage>
</organism>
<comment type="caution">
    <text evidence="2">The sequence shown here is derived from an EMBL/GenBank/DDBJ whole genome shotgun (WGS) entry which is preliminary data.</text>
</comment>
<dbReference type="Proteomes" id="UP001407347">
    <property type="component" value="Unassembled WGS sequence"/>
</dbReference>
<dbReference type="Pfam" id="PF13148">
    <property type="entry name" value="DUF3987"/>
    <property type="match status" value="1"/>
</dbReference>